<reference evidence="2" key="1">
    <citation type="journal article" date="2012" name="Proc. Natl. Acad. Sci. U.S.A.">
        <title>Antigenic diversity is generated by distinct evolutionary mechanisms in African trypanosome species.</title>
        <authorList>
            <person name="Jackson A.P."/>
            <person name="Berry A."/>
            <person name="Aslett M."/>
            <person name="Allison H.C."/>
            <person name="Burton P."/>
            <person name="Vavrova-Anderson J."/>
            <person name="Brown R."/>
            <person name="Browne H."/>
            <person name="Corton N."/>
            <person name="Hauser H."/>
            <person name="Gamble J."/>
            <person name="Gilderthorp R."/>
            <person name="Marcello L."/>
            <person name="McQuillan J."/>
            <person name="Otto T.D."/>
            <person name="Quail M.A."/>
            <person name="Sanders M.J."/>
            <person name="van Tonder A."/>
            <person name="Ginger M.L."/>
            <person name="Field M.C."/>
            <person name="Barry J.D."/>
            <person name="Hertz-Fowler C."/>
            <person name="Berriman M."/>
        </authorList>
    </citation>
    <scope>NUCLEOTIDE SEQUENCE</scope>
    <source>
        <strain evidence="2">Y486</strain>
    </source>
</reference>
<keyword evidence="1" id="KW-1133">Transmembrane helix</keyword>
<dbReference type="AlphaFoldDB" id="G0TS90"/>
<dbReference type="EMBL" id="HE573019">
    <property type="protein sequence ID" value="CCC46816.1"/>
    <property type="molecule type" value="Genomic_DNA"/>
</dbReference>
<accession>G0TS90</accession>
<organism evidence="2">
    <name type="scientific">Trypanosoma vivax (strain Y486)</name>
    <dbReference type="NCBI Taxonomy" id="1055687"/>
    <lineage>
        <taxon>Eukaryota</taxon>
        <taxon>Discoba</taxon>
        <taxon>Euglenozoa</taxon>
        <taxon>Kinetoplastea</taxon>
        <taxon>Metakinetoplastina</taxon>
        <taxon>Trypanosomatida</taxon>
        <taxon>Trypanosomatidae</taxon>
        <taxon>Trypanosoma</taxon>
        <taxon>Duttonella</taxon>
    </lineage>
</organism>
<dbReference type="VEuPathDB" id="TriTrypDB:TvY486_0300100"/>
<gene>
    <name evidence="2" type="ORF">TVY486_0300100</name>
</gene>
<proteinExistence type="predicted"/>
<evidence type="ECO:0000313" key="2">
    <source>
        <dbReference type="EMBL" id="CCC46816.1"/>
    </source>
</evidence>
<keyword evidence="1" id="KW-0812">Transmembrane</keyword>
<name>G0TS90_TRYVY</name>
<evidence type="ECO:0000256" key="1">
    <source>
        <dbReference type="SAM" id="Phobius"/>
    </source>
</evidence>
<protein>
    <submittedName>
        <fullName evidence="2">Uncharacterized protein</fullName>
    </submittedName>
</protein>
<keyword evidence="1" id="KW-0472">Membrane</keyword>
<sequence>MRDLGLTFMPSYLHIQRTDSLVLLPCGEALVHAAGNFLCAECGRIYARVNLGRRFFGMGAIGPYVLLFGIDLVLVHMPTIDTPPTPSEPAPLVNDGDVDNELHWFMHCCRQFVASENSRISSTYAPNVSLVGTVNTDSQINAVNFVCYGAEKIFAVLVSNSGVMMLVPFNRRAVSLNIADQQTTAHNSMTVQPYIVESNWSDGEVGINSLCSSLVGHSTVRSLLIFDAHFFALVEFDLLGPSTSSRSNDHVRPLRRKALWNFNSTPLSQHTSGQPATRSHTVNGLQLEVSSGQAAKEIITGMASYFIYLSVSTDKKYVAMSADLDAILAVYECDADAMRATPWGACPLRLSFVVKLPPGCGFYRVEPYGSSAFVVIMHEGSRSHLVVVDPRRPDKAPSLIPVGPALAVGISVDSEKREAVVAVVFSNTDGGGVVRLELPKVMTPHPLANDLRERVKSTGDLPMESASVAPADRDTHRQYAFRVSRILKRRCPFGHFLQRSAHLVGGPSDAPVDREDTLFRSSSEARWLCGSCSKRFDISNCPYPPLYCDQCLSVFCETCHLQLSITQSQ</sequence>
<feature type="transmembrane region" description="Helical" evidence="1">
    <location>
        <begin position="55"/>
        <end position="77"/>
    </location>
</feature>